<keyword evidence="3" id="KW-0645">Protease</keyword>
<dbReference type="GO" id="GO:0004185">
    <property type="term" value="F:serine-type carboxypeptidase activity"/>
    <property type="evidence" value="ECO:0007669"/>
    <property type="project" value="InterPro"/>
</dbReference>
<dbReference type="Pfam" id="PF00450">
    <property type="entry name" value="Peptidase_S10"/>
    <property type="match status" value="2"/>
</dbReference>
<keyword evidence="4" id="KW-0732">Signal</keyword>
<comment type="similarity">
    <text evidence="1">Belongs to the peptidase S10 family.</text>
</comment>
<evidence type="ECO:0000256" key="3">
    <source>
        <dbReference type="ARBA" id="ARBA00022670"/>
    </source>
</evidence>
<keyword evidence="2 8" id="KW-0121">Carboxypeptidase</keyword>
<evidence type="ECO:0000313" key="8">
    <source>
        <dbReference type="EMBL" id="PQQ13874.1"/>
    </source>
</evidence>
<dbReference type="SUPFAM" id="SSF53474">
    <property type="entry name" value="alpha/beta-Hydrolases"/>
    <property type="match status" value="1"/>
</dbReference>
<sequence>MGWLYSPVYVGSQEGLMEADKIEALPGQPAGEVNFNQYAGYVTVDPKAGRALFYYFVEANNSSSNPLVLSLHGGPGGCSAFGYGALQELGPFRVGNDNKTLIPNDYAWNNAANVLFLETPLGTGFSYSNTSSDYHTVGDEITAQDSYAFLVNWLERFPQYKDSDFFITGESDAGHYAPELAYTILSNNNITNQTKINLKGVAVRIHKYCNLTDFGGDQSEVCGEYLNQAFEEVGEDIDLSNIYAPICKTSQDSQPKSVSTASVDDVDPCSYTYVEGYLNLPEVQAALHVKPTKWSACSDTDWTDSPDTMLPTIQQIIQSGISFWIYSGDTDGIFSVTSSRYALHILNLPIKTPWRAWYSNIREVGGYVVGYEGLTFATVRGAGIMVPSNQPQRALTLISSFLEGKHPPSLH</sequence>
<organism evidence="8 9">
    <name type="scientific">Prunus yedoensis var. nudiflora</name>
    <dbReference type="NCBI Taxonomy" id="2094558"/>
    <lineage>
        <taxon>Eukaryota</taxon>
        <taxon>Viridiplantae</taxon>
        <taxon>Streptophyta</taxon>
        <taxon>Embryophyta</taxon>
        <taxon>Tracheophyta</taxon>
        <taxon>Spermatophyta</taxon>
        <taxon>Magnoliopsida</taxon>
        <taxon>eudicotyledons</taxon>
        <taxon>Gunneridae</taxon>
        <taxon>Pentapetalae</taxon>
        <taxon>rosids</taxon>
        <taxon>fabids</taxon>
        <taxon>Rosales</taxon>
        <taxon>Rosaceae</taxon>
        <taxon>Amygdaloideae</taxon>
        <taxon>Amygdaleae</taxon>
        <taxon>Prunus</taxon>
    </lineage>
</organism>
<gene>
    <name evidence="8" type="ORF">Pyn_06378</name>
</gene>
<evidence type="ECO:0000256" key="7">
    <source>
        <dbReference type="ARBA" id="ARBA00023180"/>
    </source>
</evidence>
<dbReference type="PANTHER" id="PTHR11802">
    <property type="entry name" value="SERINE PROTEASE FAMILY S10 SERINE CARBOXYPEPTIDASE"/>
    <property type="match status" value="1"/>
</dbReference>
<keyword evidence="5" id="KW-0378">Hydrolase</keyword>
<evidence type="ECO:0000256" key="1">
    <source>
        <dbReference type="ARBA" id="ARBA00009431"/>
    </source>
</evidence>
<reference evidence="8 9" key="1">
    <citation type="submission" date="2018-02" db="EMBL/GenBank/DDBJ databases">
        <title>Draft genome of wild Prunus yedoensis var. nudiflora.</title>
        <authorList>
            <person name="Baek S."/>
            <person name="Kim J.-H."/>
            <person name="Choi K."/>
            <person name="Kim G.-B."/>
            <person name="Cho A."/>
            <person name="Jang H."/>
            <person name="Shin C.-H."/>
            <person name="Yu H.-J."/>
            <person name="Mun J.-H."/>
        </authorList>
    </citation>
    <scope>NUCLEOTIDE SEQUENCE [LARGE SCALE GENOMIC DNA]</scope>
    <source>
        <strain evidence="9">cv. Jeju island</strain>
        <tissue evidence="8">Leaf</tissue>
    </source>
</reference>
<dbReference type="AlphaFoldDB" id="A0A314Z937"/>
<dbReference type="PRINTS" id="PR00724">
    <property type="entry name" value="CRBOXYPTASEC"/>
</dbReference>
<evidence type="ECO:0000256" key="6">
    <source>
        <dbReference type="ARBA" id="ARBA00023157"/>
    </source>
</evidence>
<name>A0A314Z937_PRUYE</name>
<keyword evidence="6" id="KW-1015">Disulfide bond</keyword>
<dbReference type="PANTHER" id="PTHR11802:SF470">
    <property type="entry name" value="CARBOXYPEPTIDASE"/>
    <property type="match status" value="1"/>
</dbReference>
<dbReference type="GO" id="GO:0005773">
    <property type="term" value="C:vacuole"/>
    <property type="evidence" value="ECO:0007669"/>
    <property type="project" value="TreeGrafter"/>
</dbReference>
<evidence type="ECO:0000313" key="9">
    <source>
        <dbReference type="Proteomes" id="UP000250321"/>
    </source>
</evidence>
<proteinExistence type="inferred from homology"/>
<dbReference type="InterPro" id="IPR001563">
    <property type="entry name" value="Peptidase_S10"/>
</dbReference>
<dbReference type="Gene3D" id="3.40.50.11320">
    <property type="match status" value="1"/>
</dbReference>
<keyword evidence="7" id="KW-0325">Glycoprotein</keyword>
<comment type="caution">
    <text evidence="8">The sequence shown here is derived from an EMBL/GenBank/DDBJ whole genome shotgun (WGS) entry which is preliminary data.</text>
</comment>
<dbReference type="InterPro" id="IPR029058">
    <property type="entry name" value="AB_hydrolase_fold"/>
</dbReference>
<dbReference type="Gene3D" id="3.40.50.1820">
    <property type="entry name" value="alpha/beta hydrolase"/>
    <property type="match status" value="1"/>
</dbReference>
<evidence type="ECO:0000256" key="2">
    <source>
        <dbReference type="ARBA" id="ARBA00022645"/>
    </source>
</evidence>
<keyword evidence="9" id="KW-1185">Reference proteome</keyword>
<dbReference type="EMBL" id="PJQY01000282">
    <property type="protein sequence ID" value="PQQ13874.1"/>
    <property type="molecule type" value="Genomic_DNA"/>
</dbReference>
<evidence type="ECO:0000256" key="4">
    <source>
        <dbReference type="ARBA" id="ARBA00022729"/>
    </source>
</evidence>
<dbReference type="STRING" id="2094558.A0A314Z937"/>
<dbReference type="OrthoDB" id="1150280at2759"/>
<dbReference type="FunFam" id="3.40.50.11320:FF:000001">
    <property type="entry name" value="Carboxypeptidase"/>
    <property type="match status" value="1"/>
</dbReference>
<dbReference type="Proteomes" id="UP000250321">
    <property type="component" value="Unassembled WGS sequence"/>
</dbReference>
<dbReference type="GO" id="GO:0006508">
    <property type="term" value="P:proteolysis"/>
    <property type="evidence" value="ECO:0007669"/>
    <property type="project" value="UniProtKB-KW"/>
</dbReference>
<accession>A0A314Z937</accession>
<evidence type="ECO:0000256" key="5">
    <source>
        <dbReference type="ARBA" id="ARBA00022801"/>
    </source>
</evidence>
<dbReference type="Gene3D" id="6.10.250.940">
    <property type="match status" value="1"/>
</dbReference>
<protein>
    <submittedName>
        <fullName evidence="8">Serine carboxypeptidase II-3-like</fullName>
    </submittedName>
</protein>